<feature type="transmembrane region" description="Helical" evidence="2">
    <location>
        <begin position="103"/>
        <end position="123"/>
    </location>
</feature>
<keyword evidence="3" id="KW-0732">Signal</keyword>
<evidence type="ECO:0000313" key="5">
    <source>
        <dbReference type="Proteomes" id="UP000092445"/>
    </source>
</evidence>
<evidence type="ECO:0000256" key="2">
    <source>
        <dbReference type="SAM" id="Phobius"/>
    </source>
</evidence>
<evidence type="ECO:0000313" key="4">
    <source>
        <dbReference type="EnsemblMetazoa" id="GPAI043912-PA"/>
    </source>
</evidence>
<keyword evidence="2" id="KW-0472">Membrane</keyword>
<reference evidence="5" key="1">
    <citation type="submission" date="2014-03" db="EMBL/GenBank/DDBJ databases">
        <authorList>
            <person name="Aksoy S."/>
            <person name="Warren W."/>
            <person name="Wilson R.K."/>
        </authorList>
    </citation>
    <scope>NUCLEOTIDE SEQUENCE [LARGE SCALE GENOMIC DNA]</scope>
    <source>
        <strain evidence="5">IAEA</strain>
    </source>
</reference>
<feature type="region of interest" description="Disordered" evidence="1">
    <location>
        <begin position="236"/>
        <end position="319"/>
    </location>
</feature>
<feature type="compositionally biased region" description="Low complexity" evidence="1">
    <location>
        <begin position="277"/>
        <end position="289"/>
    </location>
</feature>
<proteinExistence type="predicted"/>
<dbReference type="EnsemblMetazoa" id="GPAI043912-RA">
    <property type="protein sequence ID" value="GPAI043912-PA"/>
    <property type="gene ID" value="GPAI043912"/>
</dbReference>
<keyword evidence="2" id="KW-0812">Transmembrane</keyword>
<protein>
    <submittedName>
        <fullName evidence="4">Uncharacterized protein</fullName>
    </submittedName>
</protein>
<keyword evidence="5" id="KW-1185">Reference proteome</keyword>
<dbReference type="AlphaFoldDB" id="A0A1B0AFA9"/>
<dbReference type="VEuPathDB" id="VectorBase:GPAI043912"/>
<organism evidence="4 5">
    <name type="scientific">Glossina pallidipes</name>
    <name type="common">Tsetse fly</name>
    <dbReference type="NCBI Taxonomy" id="7398"/>
    <lineage>
        <taxon>Eukaryota</taxon>
        <taxon>Metazoa</taxon>
        <taxon>Ecdysozoa</taxon>
        <taxon>Arthropoda</taxon>
        <taxon>Hexapoda</taxon>
        <taxon>Insecta</taxon>
        <taxon>Pterygota</taxon>
        <taxon>Neoptera</taxon>
        <taxon>Endopterygota</taxon>
        <taxon>Diptera</taxon>
        <taxon>Brachycera</taxon>
        <taxon>Muscomorpha</taxon>
        <taxon>Hippoboscoidea</taxon>
        <taxon>Glossinidae</taxon>
        <taxon>Glossina</taxon>
    </lineage>
</organism>
<keyword evidence="2" id="KW-1133">Transmembrane helix</keyword>
<evidence type="ECO:0000256" key="3">
    <source>
        <dbReference type="SAM" id="SignalP"/>
    </source>
</evidence>
<feature type="signal peptide" evidence="3">
    <location>
        <begin position="1"/>
        <end position="23"/>
    </location>
</feature>
<name>A0A1B0AFA9_GLOPL</name>
<feature type="chain" id="PRO_5008403805" evidence="3">
    <location>
        <begin position="24"/>
        <end position="319"/>
    </location>
</feature>
<dbReference type="Proteomes" id="UP000092445">
    <property type="component" value="Unassembled WGS sequence"/>
</dbReference>
<accession>A0A1B0AFA9</accession>
<feature type="compositionally biased region" description="Basic residues" evidence="1">
    <location>
        <begin position="308"/>
        <end position="319"/>
    </location>
</feature>
<sequence length="319" mass="35951">MERLCSKLLLTVGTLCSHWILQATEHCGEVLLDTGSFYYHLREFFVFKGNSSLAYQNTPISAHPKRLAIENCIALVENLTLDYNHRDTEYAAHLEENAMLRRVIVSSLVAIVLVVFILILFYSKFPKAMKKEKFNEKALIETKGAVPAIEENVNHRIHLAPHGTPMPVIRMRSKLELFESIFNKKLSLRSHGLPDQQNKPNYDSETELQLQKGLDFTRSDARKLYLLLLVDDDDGDDDDQAYVEDNRTTSSPPPSFASTPSPTSGKSNSTVARLKSPRSSSATSTPSRSLVPVAVKRQRRANENKTLLRIKKTGKPNDI</sequence>
<evidence type="ECO:0000256" key="1">
    <source>
        <dbReference type="SAM" id="MobiDB-lite"/>
    </source>
</evidence>
<reference evidence="4" key="2">
    <citation type="submission" date="2020-05" db="UniProtKB">
        <authorList>
            <consortium name="EnsemblMetazoa"/>
        </authorList>
    </citation>
    <scope>IDENTIFICATION</scope>
    <source>
        <strain evidence="4">IAEA</strain>
    </source>
</reference>